<dbReference type="EMBL" id="KV417272">
    <property type="protein sequence ID" value="KZO99355.1"/>
    <property type="molecule type" value="Genomic_DNA"/>
</dbReference>
<protein>
    <recommendedName>
        <fullName evidence="1">Jacalin-type lectin domain-containing protein</fullName>
    </recommendedName>
</protein>
<dbReference type="OrthoDB" id="3353688at2759"/>
<dbReference type="Gene3D" id="2.100.10.30">
    <property type="entry name" value="Jacalin-like lectin domain"/>
    <property type="match status" value="1"/>
</dbReference>
<keyword evidence="3" id="KW-1185">Reference proteome</keyword>
<reference evidence="2 3" key="1">
    <citation type="journal article" date="2016" name="Mol. Biol. Evol.">
        <title>Comparative Genomics of Early-Diverging Mushroom-Forming Fungi Provides Insights into the Origins of Lignocellulose Decay Capabilities.</title>
        <authorList>
            <person name="Nagy L.G."/>
            <person name="Riley R."/>
            <person name="Tritt A."/>
            <person name="Adam C."/>
            <person name="Daum C."/>
            <person name="Floudas D."/>
            <person name="Sun H."/>
            <person name="Yadav J.S."/>
            <person name="Pangilinan J."/>
            <person name="Larsson K.H."/>
            <person name="Matsuura K."/>
            <person name="Barry K."/>
            <person name="Labutti K."/>
            <person name="Kuo R."/>
            <person name="Ohm R.A."/>
            <person name="Bhattacharya S.S."/>
            <person name="Shirouzu T."/>
            <person name="Yoshinaga Y."/>
            <person name="Martin F.M."/>
            <person name="Grigoriev I.V."/>
            <person name="Hibbett D.S."/>
        </authorList>
    </citation>
    <scope>NUCLEOTIDE SEQUENCE [LARGE SCALE GENOMIC DNA]</scope>
    <source>
        <strain evidence="2 3">TUFC12733</strain>
    </source>
</reference>
<dbReference type="PANTHER" id="PTHR46506">
    <property type="entry name" value="OS05G0143600 PROTEIN"/>
    <property type="match status" value="1"/>
</dbReference>
<feature type="domain" description="Jacalin-type lectin" evidence="1">
    <location>
        <begin position="9"/>
        <end position="133"/>
    </location>
</feature>
<dbReference type="InterPro" id="IPR036404">
    <property type="entry name" value="Jacalin-like_lectin_dom_sf"/>
</dbReference>
<dbReference type="Proteomes" id="UP000076738">
    <property type="component" value="Unassembled WGS sequence"/>
</dbReference>
<dbReference type="InterPro" id="IPR001229">
    <property type="entry name" value="Jacalin-like_lectin_dom"/>
</dbReference>
<evidence type="ECO:0000313" key="3">
    <source>
        <dbReference type="Proteomes" id="UP000076738"/>
    </source>
</evidence>
<dbReference type="AlphaFoldDB" id="A0A167Q2U2"/>
<organism evidence="2 3">
    <name type="scientific">Calocera viscosa (strain TUFC12733)</name>
    <dbReference type="NCBI Taxonomy" id="1330018"/>
    <lineage>
        <taxon>Eukaryota</taxon>
        <taxon>Fungi</taxon>
        <taxon>Dikarya</taxon>
        <taxon>Basidiomycota</taxon>
        <taxon>Agaricomycotina</taxon>
        <taxon>Dacrymycetes</taxon>
        <taxon>Dacrymycetales</taxon>
        <taxon>Dacrymycetaceae</taxon>
        <taxon>Calocera</taxon>
    </lineage>
</organism>
<evidence type="ECO:0000313" key="2">
    <source>
        <dbReference type="EMBL" id="KZO99355.1"/>
    </source>
</evidence>
<gene>
    <name evidence="2" type="ORF">CALVIDRAFT_595964</name>
</gene>
<accession>A0A167Q2U2</accession>
<name>A0A167Q2U2_CALVF</name>
<dbReference type="SUPFAM" id="SSF51101">
    <property type="entry name" value="Mannose-binding lectins"/>
    <property type="match status" value="1"/>
</dbReference>
<evidence type="ECO:0000259" key="1">
    <source>
        <dbReference type="Pfam" id="PF01419"/>
    </source>
</evidence>
<sequence length="184" mass="19611">MSSGIVELVEAFGINKGKHFNDHTLDPVRIRSISLYEGWLVDSLEVTYVLKDGSTKTANHLGSSKANVTISFSPTELLVGVTGKTGLPGYYENLPYLNSVSFVILDTETGKVRVAGPYGVGGPATAYHGTVFTVVGEIKAFSGLELTEKSDPDNALTLVFPESQVLSVKPYINPGGPIRPVPQA</sequence>
<proteinExistence type="predicted"/>
<dbReference type="Pfam" id="PF01419">
    <property type="entry name" value="Jacalin"/>
    <property type="match status" value="1"/>
</dbReference>